<reference evidence="1 2" key="1">
    <citation type="submission" date="2019-09" db="EMBL/GenBank/DDBJ databases">
        <authorList>
            <person name="Depoorter E."/>
        </authorList>
    </citation>
    <scope>NUCLEOTIDE SEQUENCE [LARGE SCALE GENOMIC DNA]</scope>
    <source>
        <strain evidence="1 2">R-17378</strain>
    </source>
</reference>
<comment type="caution">
    <text evidence="1">The sequence shown here is derived from an EMBL/GenBank/DDBJ whole genome shotgun (WGS) entry which is preliminary data.</text>
</comment>
<dbReference type="RefSeq" id="WP_174958547.1">
    <property type="nucleotide sequence ID" value="NZ_CABVQG010000016.1"/>
</dbReference>
<accession>A0ABY6XYS7</accession>
<name>A0ABY6XYS7_9BURK</name>
<dbReference type="Proteomes" id="UP000494120">
    <property type="component" value="Unassembled WGS sequence"/>
</dbReference>
<dbReference type="Pfam" id="PF11863">
    <property type="entry name" value="DUF3383"/>
    <property type="match status" value="2"/>
</dbReference>
<evidence type="ECO:0000313" key="2">
    <source>
        <dbReference type="Proteomes" id="UP000494120"/>
    </source>
</evidence>
<keyword evidence="2" id="KW-1185">Reference proteome</keyword>
<gene>
    <name evidence="1" type="ORF">BLA17378_04496</name>
</gene>
<evidence type="ECO:0000313" key="1">
    <source>
        <dbReference type="EMBL" id="VWC89899.1"/>
    </source>
</evidence>
<protein>
    <submittedName>
        <fullName evidence="1">Exported phage protein</fullName>
    </submittedName>
</protein>
<sequence>MASIPASAIVSVVPSVISAGGSALELIGLCLTNGTRTPIGTVPSFPTAAAVAAYYGPASPEAAAASVYFQGFQGSNVLPAAMLFAQYNQSAVAAYLRGGSLAALTLTQLQGLSGSLTVVADGYTYTAASVNMSSATSFSSGAALLQSGLNGSLPTAGVVTGSITGTTLTVTAVTSGALQVGNVLSGTGVTAGTKITAPLTGTGGAGTYTVSASQTVTSTSITATAPALTVAFDSVSSAYVITSGSSGVQSTMAFATGTLSASLYLTSATGAVLSQGAAPAVPATFMAGIVAQTTNWATFFTIFDPDNGSGNTVKYAFAQWVGTTNNEFAYCCEDTDITPTSSNNATSSLGQLIKAANISGVILEWVPSIPYGLAAFASGSIASIDFTQTNGEATLAFKSQSGLVATVTNATVAANLIANGYNFYGNYATANQGFIFFYPGSISGPFKWADSYVGQVWMNSQFQLALMELLTNVKSIPYNPVGYGLINAAMHDPITAAVNFGLITPNVTLSAAQIAEVNNAAGLNIANTLQSQGWYLQILPATAQTRGNRQSPPITFWYVQGGSVQSINVASVEVQ</sequence>
<dbReference type="EMBL" id="CABVQG010000016">
    <property type="protein sequence ID" value="VWC89899.1"/>
    <property type="molecule type" value="Genomic_DNA"/>
</dbReference>
<organism evidence="1 2">
    <name type="scientific">Burkholderia aenigmatica</name>
    <dbReference type="NCBI Taxonomy" id="2015348"/>
    <lineage>
        <taxon>Bacteria</taxon>
        <taxon>Pseudomonadati</taxon>
        <taxon>Pseudomonadota</taxon>
        <taxon>Betaproteobacteria</taxon>
        <taxon>Burkholderiales</taxon>
        <taxon>Burkholderiaceae</taxon>
        <taxon>Burkholderia</taxon>
        <taxon>Burkholderia cepacia complex</taxon>
    </lineage>
</organism>
<dbReference type="InterPro" id="IPR021808">
    <property type="entry name" value="DUF3383"/>
</dbReference>
<proteinExistence type="predicted"/>